<dbReference type="InterPro" id="IPR026960">
    <property type="entry name" value="RVT-Znf"/>
</dbReference>
<dbReference type="InterPro" id="IPR017853">
    <property type="entry name" value="GH"/>
</dbReference>
<dbReference type="AlphaFoldDB" id="A0A445M0V3"/>
<organism evidence="2 3">
    <name type="scientific">Glycine soja</name>
    <name type="common">Wild soybean</name>
    <dbReference type="NCBI Taxonomy" id="3848"/>
    <lineage>
        <taxon>Eukaryota</taxon>
        <taxon>Viridiplantae</taxon>
        <taxon>Streptophyta</taxon>
        <taxon>Embryophyta</taxon>
        <taxon>Tracheophyta</taxon>
        <taxon>Spermatophyta</taxon>
        <taxon>Magnoliopsida</taxon>
        <taxon>eudicotyledons</taxon>
        <taxon>Gunneridae</taxon>
        <taxon>Pentapetalae</taxon>
        <taxon>rosids</taxon>
        <taxon>fabids</taxon>
        <taxon>Fabales</taxon>
        <taxon>Fabaceae</taxon>
        <taxon>Papilionoideae</taxon>
        <taxon>50 kb inversion clade</taxon>
        <taxon>NPAAA clade</taxon>
        <taxon>indigoferoid/millettioid clade</taxon>
        <taxon>Phaseoleae</taxon>
        <taxon>Glycine</taxon>
        <taxon>Glycine subgen. Soja</taxon>
    </lineage>
</organism>
<dbReference type="Pfam" id="PF13966">
    <property type="entry name" value="zf-RVT"/>
    <property type="match status" value="1"/>
</dbReference>
<reference evidence="2 3" key="1">
    <citation type="submission" date="2018-09" db="EMBL/GenBank/DDBJ databases">
        <title>A high-quality reference genome of wild soybean provides a powerful tool to mine soybean genomes.</title>
        <authorList>
            <person name="Xie M."/>
            <person name="Chung C.Y.L."/>
            <person name="Li M.-W."/>
            <person name="Wong F.-L."/>
            <person name="Chan T.-F."/>
            <person name="Lam H.-M."/>
        </authorList>
    </citation>
    <scope>NUCLEOTIDE SEQUENCE [LARGE SCALE GENOMIC DNA]</scope>
    <source>
        <strain evidence="3">cv. W05</strain>
        <tissue evidence="2">Hypocotyl of etiolated seedlings</tissue>
    </source>
</reference>
<dbReference type="PANTHER" id="PTHR31263">
    <property type="entry name" value="CELLULASE FAMILY PROTEIN (AFU_ORTHOLOGUE AFUA_5G14560)"/>
    <property type="match status" value="1"/>
</dbReference>
<proteinExistence type="predicted"/>
<feature type="domain" description="Reverse transcriptase zinc-binding" evidence="1">
    <location>
        <begin position="490"/>
        <end position="551"/>
    </location>
</feature>
<comment type="caution">
    <text evidence="2">The sequence shown here is derived from an EMBL/GenBank/DDBJ whole genome shotgun (WGS) entry which is preliminary data.</text>
</comment>
<name>A0A445M0V3_GLYSO</name>
<dbReference type="EMBL" id="QZWG01000001">
    <property type="protein sequence ID" value="RZC29215.1"/>
    <property type="molecule type" value="Genomic_DNA"/>
</dbReference>
<sequence length="565" mass="65216">MVKGAEAVHAANPTVLVILSGLNFDTSLSFIRDRPVSLTFKGKLVFEVHRYGFTDGGAWANGNPNQVCGKVTADIKQTSTFLVDQGWPLIAYWTLVGSYYFREGVIGMEDFYGLLTWDWTQITRVVRKRIQMQGIKGPPPSFLHGNLPDMQRIQSQAKAASTCNSNHSDQFLAHDYTTTLFPYFEHWRKQYAFPNAGLLDCWLQDKSFKDVVINCWSQSEPRGWGGFVLKEKIKCLKERLKLWNKEQFGVTFKRVQNIEAEINKLETKSADRILTPEECMKKKMLQQDLWTAAQSHESLMRQKARSRWIKEGDNNSHYFHLLLNSNRRFNAVNGVLIDGAWVDEPARAKEEIYRFFQQRFQEPESIIPQLNGVNFKSITQQQNQLLVGCFSEEEIKRAVWECGNEKSPGPDGLNFKFIKQFWQLLKPEITRFIFEFHANGIFPKGSNASFITLVPKVPDPQNLNDFRPISLIGCVYKIVAKILSNRLKRVMPDIWKLKIPSKSLVFAWRLIRDILPTRMNLRRRQVVINEVQCPFCGDVEEEAAHLFFSCKRSYPYGGSLYLGLE</sequence>
<evidence type="ECO:0000313" key="3">
    <source>
        <dbReference type="Proteomes" id="UP000289340"/>
    </source>
</evidence>
<dbReference type="Proteomes" id="UP000289340">
    <property type="component" value="Chromosome 1"/>
</dbReference>
<dbReference type="PANTHER" id="PTHR31263:SF44">
    <property type="entry name" value="OS04G0481200 PROTEIN"/>
    <property type="match status" value="1"/>
</dbReference>
<accession>A0A445M0V3</accession>
<protein>
    <submittedName>
        <fullName evidence="2">Transposon TX1 149 kDa protein</fullName>
    </submittedName>
</protein>
<gene>
    <name evidence="2" type="ORF">D0Y65_000986</name>
</gene>
<evidence type="ECO:0000259" key="1">
    <source>
        <dbReference type="Pfam" id="PF13966"/>
    </source>
</evidence>
<dbReference type="SUPFAM" id="SSF51445">
    <property type="entry name" value="(Trans)glycosidases"/>
    <property type="match status" value="1"/>
</dbReference>
<keyword evidence="3" id="KW-1185">Reference proteome</keyword>
<evidence type="ECO:0000313" key="2">
    <source>
        <dbReference type="EMBL" id="RZC29215.1"/>
    </source>
</evidence>
<dbReference type="Gene3D" id="3.20.20.80">
    <property type="entry name" value="Glycosidases"/>
    <property type="match status" value="1"/>
</dbReference>